<proteinExistence type="inferred from homology"/>
<evidence type="ECO:0000256" key="1">
    <source>
        <dbReference type="ARBA" id="ARBA00004651"/>
    </source>
</evidence>
<evidence type="ECO:0000256" key="6">
    <source>
        <dbReference type="ARBA" id="ARBA00023063"/>
    </source>
</evidence>
<feature type="transmembrane region" description="Helical" evidence="8">
    <location>
        <begin position="81"/>
        <end position="100"/>
    </location>
</feature>
<feature type="transmembrane region" description="Helical" evidence="8">
    <location>
        <begin position="52"/>
        <end position="69"/>
    </location>
</feature>
<dbReference type="CDD" id="cd17341">
    <property type="entry name" value="MFS_NRT2_like"/>
    <property type="match status" value="1"/>
</dbReference>
<evidence type="ECO:0000256" key="2">
    <source>
        <dbReference type="ARBA" id="ARBA00008432"/>
    </source>
</evidence>
<comment type="caution">
    <text evidence="10">The sequence shown here is derived from an EMBL/GenBank/DDBJ whole genome shotgun (WGS) entry which is preliminary data.</text>
</comment>
<evidence type="ECO:0000256" key="8">
    <source>
        <dbReference type="SAM" id="Phobius"/>
    </source>
</evidence>
<protein>
    <submittedName>
        <fullName evidence="10">NNP family nitrate/nitrite transporter-like MFS transporter</fullName>
    </submittedName>
</protein>
<dbReference type="Proteomes" id="UP001185012">
    <property type="component" value="Unassembled WGS sequence"/>
</dbReference>
<dbReference type="EMBL" id="JAVDQG010000004">
    <property type="protein sequence ID" value="MDR6226307.1"/>
    <property type="molecule type" value="Genomic_DNA"/>
</dbReference>
<keyword evidence="11" id="KW-1185">Reference proteome</keyword>
<feature type="transmembrane region" description="Helical" evidence="8">
    <location>
        <begin position="333"/>
        <end position="355"/>
    </location>
</feature>
<gene>
    <name evidence="10" type="ORF">JOE21_002313</name>
</gene>
<feature type="transmembrane region" description="Helical" evidence="8">
    <location>
        <begin position="20"/>
        <end position="40"/>
    </location>
</feature>
<reference evidence="10 11" key="1">
    <citation type="submission" date="2023-07" db="EMBL/GenBank/DDBJ databases">
        <title>Genomic Encyclopedia of Type Strains, Phase IV (KMG-IV): sequencing the most valuable type-strain genomes for metagenomic binning, comparative biology and taxonomic classification.</title>
        <authorList>
            <person name="Goeker M."/>
        </authorList>
    </citation>
    <scope>NUCLEOTIDE SEQUENCE [LARGE SCALE GENOMIC DNA]</scope>
    <source>
        <strain evidence="10 11">DSM 45903</strain>
    </source>
</reference>
<feature type="transmembrane region" description="Helical" evidence="8">
    <location>
        <begin position="275"/>
        <end position="294"/>
    </location>
</feature>
<feature type="transmembrane region" description="Helical" evidence="8">
    <location>
        <begin position="213"/>
        <end position="238"/>
    </location>
</feature>
<name>A0ABU1ING4_9BACL</name>
<accession>A0ABU1ING4</accession>
<feature type="transmembrane region" description="Helical" evidence="8">
    <location>
        <begin position="244"/>
        <end position="263"/>
    </location>
</feature>
<dbReference type="InterPro" id="IPR036259">
    <property type="entry name" value="MFS_trans_sf"/>
</dbReference>
<evidence type="ECO:0000259" key="9">
    <source>
        <dbReference type="PROSITE" id="PS50850"/>
    </source>
</evidence>
<organism evidence="10 11">
    <name type="scientific">Desmospora profundinema</name>
    <dbReference type="NCBI Taxonomy" id="1571184"/>
    <lineage>
        <taxon>Bacteria</taxon>
        <taxon>Bacillati</taxon>
        <taxon>Bacillota</taxon>
        <taxon>Bacilli</taxon>
        <taxon>Bacillales</taxon>
        <taxon>Thermoactinomycetaceae</taxon>
        <taxon>Desmospora</taxon>
    </lineage>
</organism>
<keyword evidence="3" id="KW-0813">Transport</keyword>
<feature type="transmembrane region" description="Helical" evidence="8">
    <location>
        <begin position="138"/>
        <end position="161"/>
    </location>
</feature>
<feature type="transmembrane region" description="Helical" evidence="8">
    <location>
        <begin position="167"/>
        <end position="189"/>
    </location>
</feature>
<sequence length="408" mass="43654">MASFSEFRKSGHWPSLLASFLYFDISFMIWVLLGAVSVFVAGDLGLTPAQKGLMVAIPILGGSFFRIILGVLTDRIGPKKTAVIGMILTMLPLFLLWVSGRTLTELYAYGFLLGIAGASFAVALPLASRWYPPEQQGLVMGIAGAGNSGTLLATLFAPRIAEAFGSWHVVFGLMMIPMAVVLLIFLLIAKEPPDQPPAKKWVDYLAVLKQRDAWLFCFFYSVTFGGFVGMASFLPIFFNEQYGLNAVTAGNFVTLCVLAGSFIRPVGGWVADKVGGVRMLQVLFLIISSLFLVISFLLPFFLQMVVLFLVMAALGMGNGAVFQLVPQRFGKEIGVMTGIVGAAGGVGGFFLPSLIGALKGTTGTFASGYLLIAGIAAAAFVTMWVIGREWKSQMAVGQSVPRGAVRHG</sequence>
<dbReference type="PROSITE" id="PS50850">
    <property type="entry name" value="MFS"/>
    <property type="match status" value="1"/>
</dbReference>
<dbReference type="InterPro" id="IPR044772">
    <property type="entry name" value="NO3_transporter"/>
</dbReference>
<feature type="transmembrane region" description="Helical" evidence="8">
    <location>
        <begin position="106"/>
        <end position="126"/>
    </location>
</feature>
<dbReference type="RefSeq" id="WP_309865963.1">
    <property type="nucleotide sequence ID" value="NZ_JAVDQG010000004.1"/>
</dbReference>
<feature type="transmembrane region" description="Helical" evidence="8">
    <location>
        <begin position="367"/>
        <end position="386"/>
    </location>
</feature>
<dbReference type="SUPFAM" id="SSF103473">
    <property type="entry name" value="MFS general substrate transporter"/>
    <property type="match status" value="1"/>
</dbReference>
<evidence type="ECO:0000256" key="4">
    <source>
        <dbReference type="ARBA" id="ARBA00022692"/>
    </source>
</evidence>
<evidence type="ECO:0000313" key="11">
    <source>
        <dbReference type="Proteomes" id="UP001185012"/>
    </source>
</evidence>
<evidence type="ECO:0000313" key="10">
    <source>
        <dbReference type="EMBL" id="MDR6226307.1"/>
    </source>
</evidence>
<keyword evidence="6" id="KW-0534">Nitrate assimilation</keyword>
<comment type="subcellular location">
    <subcellularLocation>
        <location evidence="1">Cell membrane</location>
        <topology evidence="1">Multi-pass membrane protein</topology>
    </subcellularLocation>
</comment>
<evidence type="ECO:0000256" key="5">
    <source>
        <dbReference type="ARBA" id="ARBA00022989"/>
    </source>
</evidence>
<feature type="transmembrane region" description="Helical" evidence="8">
    <location>
        <begin position="300"/>
        <end position="321"/>
    </location>
</feature>
<dbReference type="Gene3D" id="1.20.1250.20">
    <property type="entry name" value="MFS general substrate transporter like domains"/>
    <property type="match status" value="1"/>
</dbReference>
<evidence type="ECO:0000256" key="7">
    <source>
        <dbReference type="ARBA" id="ARBA00023136"/>
    </source>
</evidence>
<dbReference type="InterPro" id="IPR020846">
    <property type="entry name" value="MFS_dom"/>
</dbReference>
<dbReference type="Pfam" id="PF07690">
    <property type="entry name" value="MFS_1"/>
    <property type="match status" value="1"/>
</dbReference>
<keyword evidence="7 8" id="KW-0472">Membrane</keyword>
<keyword evidence="4 8" id="KW-0812">Transmembrane</keyword>
<evidence type="ECO:0000256" key="3">
    <source>
        <dbReference type="ARBA" id="ARBA00022448"/>
    </source>
</evidence>
<dbReference type="InterPro" id="IPR011701">
    <property type="entry name" value="MFS"/>
</dbReference>
<feature type="domain" description="Major facilitator superfamily (MFS) profile" evidence="9">
    <location>
        <begin position="14"/>
        <end position="391"/>
    </location>
</feature>
<dbReference type="PANTHER" id="PTHR23515">
    <property type="entry name" value="HIGH-AFFINITY NITRATE TRANSPORTER 2.3"/>
    <property type="match status" value="1"/>
</dbReference>
<keyword evidence="5 8" id="KW-1133">Transmembrane helix</keyword>
<comment type="similarity">
    <text evidence="2">Belongs to the major facilitator superfamily. Nitrate/nitrite porter (TC 2.A.1.8) family.</text>
</comment>